<dbReference type="GO" id="GO:0006888">
    <property type="term" value="P:endoplasmic reticulum to Golgi vesicle-mediated transport"/>
    <property type="evidence" value="ECO:0007669"/>
    <property type="project" value="TreeGrafter"/>
</dbReference>
<reference evidence="1" key="1">
    <citation type="submission" date="2023-03" db="EMBL/GenBank/DDBJ databases">
        <authorList>
            <person name="Steffen K."/>
            <person name="Cardenas P."/>
        </authorList>
    </citation>
    <scope>NUCLEOTIDE SEQUENCE</scope>
</reference>
<dbReference type="GO" id="GO:0090158">
    <property type="term" value="P:endoplasmic reticulum membrane organization"/>
    <property type="evidence" value="ECO:0007669"/>
    <property type="project" value="TreeGrafter"/>
</dbReference>
<name>A0AA35VZJ9_GEOBA</name>
<comment type="caution">
    <text evidence="1">The sequence shown here is derived from an EMBL/GenBank/DDBJ whole genome shotgun (WGS) entry which is preliminary data.</text>
</comment>
<accession>A0AA35VZJ9</accession>
<dbReference type="InterPro" id="IPR029704">
    <property type="entry name" value="STEEP-like"/>
</dbReference>
<dbReference type="PANTHER" id="PTHR46355:SF1">
    <property type="entry name" value="STING ER EXIT PROTEIN"/>
    <property type="match status" value="1"/>
</dbReference>
<dbReference type="AlphaFoldDB" id="A0AA35VZJ9"/>
<dbReference type="GO" id="GO:0005737">
    <property type="term" value="C:cytoplasm"/>
    <property type="evidence" value="ECO:0007669"/>
    <property type="project" value="GOC"/>
</dbReference>
<dbReference type="PANTHER" id="PTHR46355">
    <property type="entry name" value="UPF0428 PROTEIN CXORF56"/>
    <property type="match status" value="1"/>
</dbReference>
<sequence>MSIITWRVQRWRGRAAVQAEVQKVSRSICFFDLRFPPFLGCRCNLDIFYRHSNTDEGVHFIFPGSLVRSGEKPVTTMKAEPISEPRRKRSKIIMMRHTVDAGKYSTVTVSTVDEEEDEIEAREIENSFASNAGLVHHQVIRTEEGRKRYADLKAIEEHVKSKKQKGTLIDKVT</sequence>
<evidence type="ECO:0000313" key="2">
    <source>
        <dbReference type="Proteomes" id="UP001174909"/>
    </source>
</evidence>
<proteinExistence type="predicted"/>
<keyword evidence="2" id="KW-1185">Reference proteome</keyword>
<gene>
    <name evidence="1" type="ORF">GBAR_LOCUS2972</name>
</gene>
<evidence type="ECO:0000313" key="1">
    <source>
        <dbReference type="EMBL" id="CAI8000525.1"/>
    </source>
</evidence>
<protein>
    <submittedName>
        <fullName evidence="1">UPF0428 protein CXorf56 homolog</fullName>
    </submittedName>
</protein>
<dbReference type="EMBL" id="CASHTH010000409">
    <property type="protein sequence ID" value="CAI8000525.1"/>
    <property type="molecule type" value="Genomic_DNA"/>
</dbReference>
<organism evidence="1 2">
    <name type="scientific">Geodia barretti</name>
    <name type="common">Barrett's horny sponge</name>
    <dbReference type="NCBI Taxonomy" id="519541"/>
    <lineage>
        <taxon>Eukaryota</taxon>
        <taxon>Metazoa</taxon>
        <taxon>Porifera</taxon>
        <taxon>Demospongiae</taxon>
        <taxon>Heteroscleromorpha</taxon>
        <taxon>Tetractinellida</taxon>
        <taxon>Astrophorina</taxon>
        <taxon>Geodiidae</taxon>
        <taxon>Geodia</taxon>
    </lineage>
</organism>
<dbReference type="Proteomes" id="UP001174909">
    <property type="component" value="Unassembled WGS sequence"/>
</dbReference>